<dbReference type="CDD" id="cd01627">
    <property type="entry name" value="HAD_TPP"/>
    <property type="match status" value="1"/>
</dbReference>
<dbReference type="SUPFAM" id="SSF53756">
    <property type="entry name" value="UDP-Glycosyltransferase/glycogen phosphorylase"/>
    <property type="match status" value="1"/>
</dbReference>
<dbReference type="Proteomes" id="UP000245678">
    <property type="component" value="Unassembled WGS sequence"/>
</dbReference>
<reference evidence="3 4" key="1">
    <citation type="submission" date="2018-05" db="EMBL/GenBank/DDBJ databases">
        <title>Genomic Encyclopedia of Archaeal and Bacterial Type Strains, Phase II (KMG-II): from individual species to whole genera.</title>
        <authorList>
            <person name="Goeker M."/>
        </authorList>
    </citation>
    <scope>NUCLEOTIDE SEQUENCE [LARGE SCALE GENOMIC DNA]</scope>
    <source>
        <strain evidence="3 4">DSM 19975</strain>
    </source>
</reference>
<dbReference type="AlphaFoldDB" id="A0A316HGB1"/>
<dbReference type="InterPro" id="IPR003337">
    <property type="entry name" value="Trehalose_PPase"/>
</dbReference>
<dbReference type="InterPro" id="IPR036412">
    <property type="entry name" value="HAD-like_sf"/>
</dbReference>
<accession>A0A316HGB1</accession>
<sequence>MPKTIIVSNRLPVKISKVDDVYHSSPSEGGLATGLGSIYKQGDNVWIGWPGVEISAPEDRDQITAELRDLSLIPVFLDQEEINQYYEGFSNEVLWPVFHYYASTYAAYKQSNWDYYQAVNKKFRDMILSVAQPGDVIWIHDYQLLLLPELVRSEMPDVSIGFFLHIPFPSNEMFRLIPWRAELLQGMLGADLIGFHTFDDVRHFLGSATRLLPVTSNANIISNGERSVVVESFPMGIDEQKYASLPLQEEVKQQIDLVKESFKGKKLILSIDRLDYSKGILQRLEAFELFLKMCPECKEHITLYMIVVPSRDTVPQYAHLRDEIDKKVGKINALYRTIDWSPVHYYYRSFPIETLSALYYSADVCLVTPMRDGMNLVSKEYVASRINNDGVLIMSEMAGSSKELIDAIIVNPNNTGEVCRAILQAINMKPEEQRRRMVPMRQLVAKFNTSHWVKIFMDRLKEVKLMQRSLQARHVSNTTEQSIINRYIKTKKRIIFLDYDGTLVNFKSNIEQASPDKELYQIINKLAEDPANQLVLISGRKHENLDDWFKDNDIYLIAEHGSWFKQQGTSWHKIGGLSDQWKQDIYPILETYVDRTPGSFIEEKTYSLVWHYRKAQAGLGELRANELMNNLKYLASDKGLQLLAGDKVLEVKNMDINKGKAALTLTEGKDYDFVIAFGDDYTDEDIFKALPESAITIKVGSNLSAAKFYLRNPAEVRKLLTSFARHTPAEVELEK</sequence>
<dbReference type="GO" id="GO:0005829">
    <property type="term" value="C:cytosol"/>
    <property type="evidence" value="ECO:0007669"/>
    <property type="project" value="TreeGrafter"/>
</dbReference>
<dbReference type="NCBIfam" id="TIGR01484">
    <property type="entry name" value="HAD-SF-IIB"/>
    <property type="match status" value="1"/>
</dbReference>
<dbReference type="GO" id="GO:0003825">
    <property type="term" value="F:alpha,alpha-trehalose-phosphate synthase (UDP-forming) activity"/>
    <property type="evidence" value="ECO:0007669"/>
    <property type="project" value="TreeGrafter"/>
</dbReference>
<dbReference type="InterPro" id="IPR001830">
    <property type="entry name" value="Glyco_trans_20"/>
</dbReference>
<dbReference type="RefSeq" id="WP_109607415.1">
    <property type="nucleotide sequence ID" value="NZ_QGHA01000002.1"/>
</dbReference>
<gene>
    <name evidence="3" type="ORF">LX99_01669</name>
</gene>
<dbReference type="EMBL" id="QGHA01000002">
    <property type="protein sequence ID" value="PWK79213.1"/>
    <property type="molecule type" value="Genomic_DNA"/>
</dbReference>
<evidence type="ECO:0000313" key="4">
    <source>
        <dbReference type="Proteomes" id="UP000245678"/>
    </source>
</evidence>
<dbReference type="Pfam" id="PF02358">
    <property type="entry name" value="Trehalose_PPase"/>
    <property type="match status" value="1"/>
</dbReference>
<dbReference type="Gene3D" id="3.40.50.1000">
    <property type="entry name" value="HAD superfamily/HAD-like"/>
    <property type="match status" value="1"/>
</dbReference>
<proteinExistence type="inferred from homology"/>
<evidence type="ECO:0000256" key="1">
    <source>
        <dbReference type="ARBA" id="ARBA00006330"/>
    </source>
</evidence>
<dbReference type="PANTHER" id="PTHR10788">
    <property type="entry name" value="TREHALOSE-6-PHOSPHATE SYNTHASE"/>
    <property type="match status" value="1"/>
</dbReference>
<dbReference type="NCBIfam" id="NF011071">
    <property type="entry name" value="PRK14501.1"/>
    <property type="match status" value="1"/>
</dbReference>
<dbReference type="CDD" id="cd03788">
    <property type="entry name" value="GT20_TPS"/>
    <property type="match status" value="1"/>
</dbReference>
<dbReference type="InterPro" id="IPR006379">
    <property type="entry name" value="HAD-SF_hydro_IIB"/>
</dbReference>
<evidence type="ECO:0000256" key="2">
    <source>
        <dbReference type="ARBA" id="ARBA00008799"/>
    </source>
</evidence>
<dbReference type="SUPFAM" id="SSF56784">
    <property type="entry name" value="HAD-like"/>
    <property type="match status" value="1"/>
</dbReference>
<dbReference type="Gene3D" id="3.30.70.1020">
    <property type="entry name" value="Trehalose-6-phosphate phosphatase related protein, domain 2"/>
    <property type="match status" value="1"/>
</dbReference>
<dbReference type="GO" id="GO:0005992">
    <property type="term" value="P:trehalose biosynthetic process"/>
    <property type="evidence" value="ECO:0007669"/>
    <property type="project" value="InterPro"/>
</dbReference>
<dbReference type="Pfam" id="PF00982">
    <property type="entry name" value="Glyco_transf_20"/>
    <property type="match status" value="1"/>
</dbReference>
<comment type="similarity">
    <text evidence="1">In the C-terminal section; belongs to the trehalose phosphatase family.</text>
</comment>
<keyword evidence="4" id="KW-1185">Reference proteome</keyword>
<dbReference type="InterPro" id="IPR023214">
    <property type="entry name" value="HAD_sf"/>
</dbReference>
<protein>
    <submittedName>
        <fullName evidence="3">Trehalose 6-phosphate synthase/phosphatase</fullName>
    </submittedName>
</protein>
<dbReference type="NCBIfam" id="TIGR00685">
    <property type="entry name" value="T6PP"/>
    <property type="match status" value="1"/>
</dbReference>
<comment type="caution">
    <text evidence="3">The sequence shown here is derived from an EMBL/GenBank/DDBJ whole genome shotgun (WGS) entry which is preliminary data.</text>
</comment>
<dbReference type="PANTHER" id="PTHR10788:SF106">
    <property type="entry name" value="BCDNA.GH08860"/>
    <property type="match status" value="1"/>
</dbReference>
<name>A0A316HGB1_9SPHI</name>
<dbReference type="Gene3D" id="3.40.50.2000">
    <property type="entry name" value="Glycogen Phosphorylase B"/>
    <property type="match status" value="2"/>
</dbReference>
<evidence type="ECO:0000313" key="3">
    <source>
        <dbReference type="EMBL" id="PWK79213.1"/>
    </source>
</evidence>
<comment type="similarity">
    <text evidence="2">Belongs to the glycosyltransferase 20 family.</text>
</comment>
<organism evidence="3 4">
    <name type="scientific">Mucilaginibacter oryzae</name>
    <dbReference type="NCBI Taxonomy" id="468058"/>
    <lineage>
        <taxon>Bacteria</taxon>
        <taxon>Pseudomonadati</taxon>
        <taxon>Bacteroidota</taxon>
        <taxon>Sphingobacteriia</taxon>
        <taxon>Sphingobacteriales</taxon>
        <taxon>Sphingobacteriaceae</taxon>
        <taxon>Mucilaginibacter</taxon>
    </lineage>
</organism>
<dbReference type="GO" id="GO:0004805">
    <property type="term" value="F:trehalose-phosphatase activity"/>
    <property type="evidence" value="ECO:0007669"/>
    <property type="project" value="TreeGrafter"/>
</dbReference>